<dbReference type="EMBL" id="AP017380">
    <property type="protein sequence ID" value="BAU77584.1"/>
    <property type="molecule type" value="Genomic_DNA"/>
</dbReference>
<accession>A0A143T0M5</accession>
<keyword evidence="1" id="KW-0614">Plasmid</keyword>
<sequence>MCYRSPKHRLGASELYWPSAVRGTNRGGPCMADTYPGFGEEPEQLVCGKRWYFLAPYLSNEPARARVPERGGNRNELTKRAPARVIVRQRRSLTEQERYSEFYEDLPAPAHKEVVLIGKPMRLRFCDCQGGCAQ</sequence>
<reference evidence="1" key="1">
    <citation type="submission" date="2016-03" db="EMBL/GenBank/DDBJ databases">
        <title>Complete sequence of the second linear plasmid SAP2 of Streptomyces avermitilis.</title>
        <authorList>
            <person name="Ikeda H."/>
        </authorList>
    </citation>
    <scope>NUCLEOTIDE SEQUENCE</scope>
    <source>
        <strain evidence="1">MA-4680</strain>
        <plasmid evidence="1">SAP2</plasmid>
    </source>
</reference>
<protein>
    <submittedName>
        <fullName evidence="1">Uncharacterized protein</fullName>
    </submittedName>
</protein>
<evidence type="ECO:0000313" key="1">
    <source>
        <dbReference type="EMBL" id="BAU77584.1"/>
    </source>
</evidence>
<organism evidence="1">
    <name type="scientific">Streptomyces avermitilis (strain ATCC 31267 / DSM 46492 / JCM 5070 / NBRC 14893 / NCIMB 12804 / NRRL 8165 / MA-4680)</name>
    <dbReference type="NCBI Taxonomy" id="227882"/>
    <lineage>
        <taxon>Bacteria</taxon>
        <taxon>Bacillati</taxon>
        <taxon>Actinomycetota</taxon>
        <taxon>Actinomycetes</taxon>
        <taxon>Kitasatosporales</taxon>
        <taxon>Streptomycetaceae</taxon>
        <taxon>Streptomyces</taxon>
    </lineage>
</organism>
<proteinExistence type="predicted"/>
<dbReference type="AlphaFoldDB" id="A0A143T0M5"/>
<name>A0A143T0M5_STRAW</name>
<geneLocation type="plasmid" evidence="1">
    <name>SAP2</name>
</geneLocation>
<gene>
    <name evidence="1" type="ORF">SAVERM_2p141</name>
</gene>